<proteinExistence type="predicted"/>
<reference evidence="1 2" key="1">
    <citation type="journal article" date="2006" name="Proc. Natl. Acad. Sci. U.S.A.">
        <title>Evolution of sensory complexity recorded in a myxobacterial genome.</title>
        <authorList>
            <person name="Goldman B.S."/>
            <person name="Nierman W.C."/>
            <person name="Kaiser D."/>
            <person name="Slater S.C."/>
            <person name="Durkin A.S."/>
            <person name="Eisen J.A."/>
            <person name="Ronning C.M."/>
            <person name="Barbazuk W.B."/>
            <person name="Blanchard M."/>
            <person name="Field C."/>
            <person name="Halling C."/>
            <person name="Hinkle G."/>
            <person name="Iartchuk O."/>
            <person name="Kim H.S."/>
            <person name="Mackenzie C."/>
            <person name="Madupu R."/>
            <person name="Miller N."/>
            <person name="Shvartsbeyn A."/>
            <person name="Sullivan S.A."/>
            <person name="Vaudin M."/>
            <person name="Wiegand R."/>
            <person name="Kaplan H.B."/>
        </authorList>
    </citation>
    <scope>NUCLEOTIDE SEQUENCE [LARGE SCALE GENOMIC DNA]</scope>
    <source>
        <strain evidence="2">DK1622</strain>
    </source>
</reference>
<evidence type="ECO:0000313" key="1">
    <source>
        <dbReference type="EMBL" id="ABF87127.1"/>
    </source>
</evidence>
<keyword evidence="2" id="KW-1185">Reference proteome</keyword>
<accession>Q1CZ94</accession>
<evidence type="ECO:0000313" key="2">
    <source>
        <dbReference type="Proteomes" id="UP000002402"/>
    </source>
</evidence>
<dbReference type="HOGENOM" id="CLU_3330553_0_0_7"/>
<dbReference type="EMBL" id="CP000113">
    <property type="protein sequence ID" value="ABF87127.1"/>
    <property type="molecule type" value="Genomic_DNA"/>
</dbReference>
<organism evidence="1 2">
    <name type="scientific">Myxococcus xanthus (strain DK1622)</name>
    <dbReference type="NCBI Taxonomy" id="246197"/>
    <lineage>
        <taxon>Bacteria</taxon>
        <taxon>Pseudomonadati</taxon>
        <taxon>Myxococcota</taxon>
        <taxon>Myxococcia</taxon>
        <taxon>Myxococcales</taxon>
        <taxon>Cystobacterineae</taxon>
        <taxon>Myxococcaceae</taxon>
        <taxon>Myxococcus</taxon>
    </lineage>
</organism>
<dbReference type="EnsemblBacteria" id="ABF87127">
    <property type="protein sequence ID" value="ABF87127"/>
    <property type="gene ID" value="MXAN_6148"/>
</dbReference>
<gene>
    <name evidence="1" type="ordered locus">MXAN_6148</name>
</gene>
<dbReference type="KEGG" id="mxa:MXAN_6148"/>
<name>Q1CZ94_MYXXD</name>
<dbReference type="AlphaFoldDB" id="Q1CZ94"/>
<dbReference type="Proteomes" id="UP000002402">
    <property type="component" value="Chromosome"/>
</dbReference>
<sequence length="38" mass="3867">MFAPQVTATLVTSALPIVPLPLSTVQEAPSGGDWTVTA</sequence>
<protein>
    <submittedName>
        <fullName evidence="1">Uncharacterized protein</fullName>
    </submittedName>
</protein>